<keyword evidence="1" id="KW-1133">Transmembrane helix</keyword>
<evidence type="ECO:0000313" key="2">
    <source>
        <dbReference type="EMBL" id="MEL3973659.1"/>
    </source>
</evidence>
<keyword evidence="1" id="KW-0812">Transmembrane</keyword>
<dbReference type="RefSeq" id="WP_341985159.1">
    <property type="nucleotide sequence ID" value="NZ_JBBYAF010000032.1"/>
</dbReference>
<keyword evidence="3" id="KW-1185">Reference proteome</keyword>
<accession>A0ABU9KC19</accession>
<proteinExistence type="predicted"/>
<evidence type="ECO:0000313" key="3">
    <source>
        <dbReference type="Proteomes" id="UP001389717"/>
    </source>
</evidence>
<gene>
    <name evidence="2" type="ORF">AAEO50_15320</name>
</gene>
<name>A0ABU9KC19_9BACI</name>
<feature type="transmembrane region" description="Helical" evidence="1">
    <location>
        <begin position="27"/>
        <end position="45"/>
    </location>
</feature>
<dbReference type="EMBL" id="JBBYAF010000032">
    <property type="protein sequence ID" value="MEL3973659.1"/>
    <property type="molecule type" value="Genomic_DNA"/>
</dbReference>
<sequence>MKNLCAKLYSKVQTYTGNERGSQALEWIGVAAVIITIVTLLSAAVSSNGDGVEGMVGSIFQKIQDMIGS</sequence>
<keyword evidence="1" id="KW-0472">Membrane</keyword>
<comment type="caution">
    <text evidence="2">The sequence shown here is derived from an EMBL/GenBank/DDBJ whole genome shotgun (WGS) entry which is preliminary data.</text>
</comment>
<protein>
    <submittedName>
        <fullName evidence="2">Uncharacterized protein</fullName>
    </submittedName>
</protein>
<organism evidence="2 3">
    <name type="scientific">Rossellomorea oryzaecorticis</name>
    <dbReference type="NCBI Taxonomy" id="1396505"/>
    <lineage>
        <taxon>Bacteria</taxon>
        <taxon>Bacillati</taxon>
        <taxon>Bacillota</taxon>
        <taxon>Bacilli</taxon>
        <taxon>Bacillales</taxon>
        <taxon>Bacillaceae</taxon>
        <taxon>Rossellomorea</taxon>
    </lineage>
</organism>
<dbReference type="Proteomes" id="UP001389717">
    <property type="component" value="Unassembled WGS sequence"/>
</dbReference>
<reference evidence="2 3" key="1">
    <citation type="submission" date="2024-04" db="EMBL/GenBank/DDBJ databases">
        <title>Bacillus oryzaecorticis sp. nov., a moderately halophilic bacterium isolated from rice husks.</title>
        <authorList>
            <person name="Zhu H.-S."/>
        </authorList>
    </citation>
    <scope>NUCLEOTIDE SEQUENCE [LARGE SCALE GENOMIC DNA]</scope>
    <source>
        <strain evidence="2 3">ZC255</strain>
    </source>
</reference>
<evidence type="ECO:0000256" key="1">
    <source>
        <dbReference type="SAM" id="Phobius"/>
    </source>
</evidence>